<dbReference type="AlphaFoldDB" id="A0AAD1U247"/>
<feature type="compositionally biased region" description="Basic and acidic residues" evidence="1">
    <location>
        <begin position="1"/>
        <end position="15"/>
    </location>
</feature>
<reference evidence="2" key="1">
    <citation type="submission" date="2023-07" db="EMBL/GenBank/DDBJ databases">
        <authorList>
            <consortium name="AG Swart"/>
            <person name="Singh M."/>
            <person name="Singh A."/>
            <person name="Seah K."/>
            <person name="Emmerich C."/>
        </authorList>
    </citation>
    <scope>NUCLEOTIDE SEQUENCE</scope>
    <source>
        <strain evidence="2">DP1</strain>
    </source>
</reference>
<gene>
    <name evidence="2" type="ORF">ECRASSUSDP1_LOCUS2112</name>
</gene>
<evidence type="ECO:0000313" key="2">
    <source>
        <dbReference type="EMBL" id="CAI2360807.1"/>
    </source>
</evidence>
<proteinExistence type="predicted"/>
<dbReference type="Proteomes" id="UP001295684">
    <property type="component" value="Unassembled WGS sequence"/>
</dbReference>
<evidence type="ECO:0000256" key="1">
    <source>
        <dbReference type="SAM" id="MobiDB-lite"/>
    </source>
</evidence>
<keyword evidence="3" id="KW-1185">Reference proteome</keyword>
<dbReference type="EMBL" id="CAMPGE010002004">
    <property type="protein sequence ID" value="CAI2360807.1"/>
    <property type="molecule type" value="Genomic_DNA"/>
</dbReference>
<evidence type="ECO:0000313" key="3">
    <source>
        <dbReference type="Proteomes" id="UP001295684"/>
    </source>
</evidence>
<organism evidence="2 3">
    <name type="scientific">Euplotes crassus</name>
    <dbReference type="NCBI Taxonomy" id="5936"/>
    <lineage>
        <taxon>Eukaryota</taxon>
        <taxon>Sar</taxon>
        <taxon>Alveolata</taxon>
        <taxon>Ciliophora</taxon>
        <taxon>Intramacronucleata</taxon>
        <taxon>Spirotrichea</taxon>
        <taxon>Hypotrichia</taxon>
        <taxon>Euplotida</taxon>
        <taxon>Euplotidae</taxon>
        <taxon>Moneuplotes</taxon>
    </lineage>
</organism>
<name>A0AAD1U247_EUPCR</name>
<feature type="region of interest" description="Disordered" evidence="1">
    <location>
        <begin position="1"/>
        <end position="21"/>
    </location>
</feature>
<protein>
    <submittedName>
        <fullName evidence="2">Uncharacterized protein</fullName>
    </submittedName>
</protein>
<sequence length="595" mass="70058">MDRNLNADLELEKRSSSGQKLRRKVPLINQIISKRRPTMHAHNTNMIFGMKNRVKTHHEIGNFRHSEVQQPLQKKVVCFDLSPDCSGASNPSRKQSPTLAQMNRHKIRVGAFSSSFPQHHKRKKISLDMKNRTRKNHKIDKNESNLSKLFNLMPGFSYKDFDEIKHFEDTTMFTKKDKKPNWRLIRQFVHRVFDCDETKKLIKKLKSMKDKKEGGIKNNELSDKLDEGLGKPLHIQLQEKKLRKHNLSVEENKILNLRDDFDKLKAQEDKWWKWVKSMKKHTQSKSLSRSSEFSQSLKTKTACKTPVEPVQNIKLMKIPENASGTSSTFKIKPVSTKLGEQRSRVNHSRLHSYNKYDINHKYLKLTDYERNQSPVLAFQVPFIMQKSLKMIRNDYVMRSVNFKTQKVENKHKIEIIDSICHQLDEIEFELQDNQIVMNKGIDILESPLLVRLFHSDFKVIQILNSLKSFFKQVQIKQPYEHAKSVDQTKQRTPSLFNLRNSSLVDIDQLRRRKKKEDQIRPLFERDKNTSSSEIRAKLENMISRAHQSRSVEKSLSKRKRSALSNSPTFTRNMHRRSTRMNYSQVLTSGNKRFKL</sequence>
<comment type="caution">
    <text evidence="2">The sequence shown here is derived from an EMBL/GenBank/DDBJ whole genome shotgun (WGS) entry which is preliminary data.</text>
</comment>
<feature type="compositionally biased region" description="Polar residues" evidence="1">
    <location>
        <begin position="579"/>
        <end position="595"/>
    </location>
</feature>
<accession>A0AAD1U247</accession>
<feature type="region of interest" description="Disordered" evidence="1">
    <location>
        <begin position="545"/>
        <end position="595"/>
    </location>
</feature>